<evidence type="ECO:0000313" key="2">
    <source>
        <dbReference type="EMBL" id="GFY51818.1"/>
    </source>
</evidence>
<protein>
    <submittedName>
        <fullName evidence="2">Uncharacterized protein</fullName>
    </submittedName>
</protein>
<keyword evidence="3" id="KW-1185">Reference proteome</keyword>
<gene>
    <name evidence="2" type="ORF">TNIN_121331</name>
</gene>
<reference evidence="2" key="1">
    <citation type="submission" date="2020-08" db="EMBL/GenBank/DDBJ databases">
        <title>Multicomponent nature underlies the extraordinary mechanical properties of spider dragline silk.</title>
        <authorList>
            <person name="Kono N."/>
            <person name="Nakamura H."/>
            <person name="Mori M."/>
            <person name="Yoshida Y."/>
            <person name="Ohtoshi R."/>
            <person name="Malay A.D."/>
            <person name="Moran D.A.P."/>
            <person name="Tomita M."/>
            <person name="Numata K."/>
            <person name="Arakawa K."/>
        </authorList>
    </citation>
    <scope>NUCLEOTIDE SEQUENCE</scope>
</reference>
<name>A0A8X6XDL5_9ARAC</name>
<proteinExistence type="predicted"/>
<dbReference type="AlphaFoldDB" id="A0A8X6XDL5"/>
<sequence>MQRYSCPKAAGRGKPATGNPNGSAKKITLRSSRAKIKKDQRTTIGIWVYFSSERATGRDFLKWSFGKIEVHQSSRPYRENSILGGWSTLRNPKLGKQIWPHTSI</sequence>
<evidence type="ECO:0000256" key="1">
    <source>
        <dbReference type="SAM" id="MobiDB-lite"/>
    </source>
</evidence>
<feature type="region of interest" description="Disordered" evidence="1">
    <location>
        <begin position="1"/>
        <end position="34"/>
    </location>
</feature>
<dbReference type="EMBL" id="BMAV01008323">
    <property type="protein sequence ID" value="GFY51818.1"/>
    <property type="molecule type" value="Genomic_DNA"/>
</dbReference>
<evidence type="ECO:0000313" key="3">
    <source>
        <dbReference type="Proteomes" id="UP000886998"/>
    </source>
</evidence>
<organism evidence="2 3">
    <name type="scientific">Trichonephila inaurata madagascariensis</name>
    <dbReference type="NCBI Taxonomy" id="2747483"/>
    <lineage>
        <taxon>Eukaryota</taxon>
        <taxon>Metazoa</taxon>
        <taxon>Ecdysozoa</taxon>
        <taxon>Arthropoda</taxon>
        <taxon>Chelicerata</taxon>
        <taxon>Arachnida</taxon>
        <taxon>Araneae</taxon>
        <taxon>Araneomorphae</taxon>
        <taxon>Entelegynae</taxon>
        <taxon>Araneoidea</taxon>
        <taxon>Nephilidae</taxon>
        <taxon>Trichonephila</taxon>
        <taxon>Trichonephila inaurata</taxon>
    </lineage>
</organism>
<comment type="caution">
    <text evidence="2">The sequence shown here is derived from an EMBL/GenBank/DDBJ whole genome shotgun (WGS) entry which is preliminary data.</text>
</comment>
<dbReference type="Proteomes" id="UP000886998">
    <property type="component" value="Unassembled WGS sequence"/>
</dbReference>
<accession>A0A8X6XDL5</accession>